<reference evidence="3" key="1">
    <citation type="journal article" date="2019" name="Int. J. Syst. Evol. Microbiol.">
        <title>The Global Catalogue of Microorganisms (GCM) 10K type strain sequencing project: providing services to taxonomists for standard genome sequencing and annotation.</title>
        <authorList>
            <consortium name="The Broad Institute Genomics Platform"/>
            <consortium name="The Broad Institute Genome Sequencing Center for Infectious Disease"/>
            <person name="Wu L."/>
            <person name="Ma J."/>
        </authorList>
    </citation>
    <scope>NUCLEOTIDE SEQUENCE [LARGE SCALE GENOMIC DNA]</scope>
    <source>
        <strain evidence="3">JCM 17927</strain>
    </source>
</reference>
<feature type="transmembrane region" description="Helical" evidence="1">
    <location>
        <begin position="20"/>
        <end position="43"/>
    </location>
</feature>
<evidence type="ECO:0000313" key="3">
    <source>
        <dbReference type="Proteomes" id="UP001501175"/>
    </source>
</evidence>
<comment type="caution">
    <text evidence="2">The sequence shown here is derived from an EMBL/GenBank/DDBJ whole genome shotgun (WGS) entry which is preliminary data.</text>
</comment>
<name>A0ABP8NH00_9BACT</name>
<proteinExistence type="predicted"/>
<evidence type="ECO:0000313" key="2">
    <source>
        <dbReference type="EMBL" id="GAA4467225.1"/>
    </source>
</evidence>
<keyword evidence="1" id="KW-1133">Transmembrane helix</keyword>
<feature type="transmembrane region" description="Helical" evidence="1">
    <location>
        <begin position="55"/>
        <end position="76"/>
    </location>
</feature>
<keyword evidence="1" id="KW-0812">Transmembrane</keyword>
<dbReference type="Proteomes" id="UP001501175">
    <property type="component" value="Unassembled WGS sequence"/>
</dbReference>
<evidence type="ECO:0000256" key="1">
    <source>
        <dbReference type="SAM" id="Phobius"/>
    </source>
</evidence>
<gene>
    <name evidence="2" type="ORF">GCM10023189_50510</name>
</gene>
<organism evidence="2 3">
    <name type="scientific">Nibrella saemangeumensis</name>
    <dbReference type="NCBI Taxonomy" id="1084526"/>
    <lineage>
        <taxon>Bacteria</taxon>
        <taxon>Pseudomonadati</taxon>
        <taxon>Bacteroidota</taxon>
        <taxon>Cytophagia</taxon>
        <taxon>Cytophagales</taxon>
        <taxon>Spirosomataceae</taxon>
        <taxon>Nibrella</taxon>
    </lineage>
</organism>
<dbReference type="EMBL" id="BAABHD010000082">
    <property type="protein sequence ID" value="GAA4467225.1"/>
    <property type="molecule type" value="Genomic_DNA"/>
</dbReference>
<protein>
    <recommendedName>
        <fullName evidence="4">Transmembrane protein</fullName>
    </recommendedName>
</protein>
<accession>A0ABP8NH00</accession>
<sequence length="109" mass="11793">MFSMTLVWFVNVGLLINQPLLATFSFPVGPMLWIAALIAYGVVTLKGRVLPRYVGWTLILLEPVSLLCGLALSTVAPLADRGAYSAGVEKGLALLLIAWGVRSLPRRIN</sequence>
<evidence type="ECO:0008006" key="4">
    <source>
        <dbReference type="Google" id="ProtNLM"/>
    </source>
</evidence>
<keyword evidence="1" id="KW-0472">Membrane</keyword>
<keyword evidence="3" id="KW-1185">Reference proteome</keyword>